<keyword evidence="2" id="KW-1185">Reference proteome</keyword>
<dbReference type="RefSeq" id="WP_147328931.1">
    <property type="nucleotide sequence ID" value="NZ_CP144375.1"/>
</dbReference>
<gene>
    <name evidence="1" type="ORF">BCF44_12327</name>
</gene>
<protein>
    <submittedName>
        <fullName evidence="1">Uncharacterized protein</fullName>
    </submittedName>
</protein>
<comment type="caution">
    <text evidence="1">The sequence shown here is derived from an EMBL/GenBank/DDBJ whole genome shotgun (WGS) entry which is preliminary data.</text>
</comment>
<reference evidence="1 2" key="1">
    <citation type="submission" date="2018-08" db="EMBL/GenBank/DDBJ databases">
        <title>Genomic Encyclopedia of Archaeal and Bacterial Type Strains, Phase II (KMG-II): from individual species to whole genera.</title>
        <authorList>
            <person name="Goeker M."/>
        </authorList>
    </citation>
    <scope>NUCLEOTIDE SEQUENCE [LARGE SCALE GENOMIC DNA]</scope>
    <source>
        <strain evidence="1 2">DSM 45791</strain>
    </source>
</reference>
<accession>A0A3E0GVI4</accession>
<evidence type="ECO:0000313" key="2">
    <source>
        <dbReference type="Proteomes" id="UP000256269"/>
    </source>
</evidence>
<sequence length="208" mass="21912">MPDEMILTFAEIEFLLRSREPKLDVRKLLRIKAEAAGDVVAAAGLASLLARDLCVETHGKVKLGREIAAIAAVLVTADIAVNALGWIGEDMVLLHVFSCPGGQLSFRAVGHGRFAVEVLAPDRPLSAGLVRLMDLCLTGDGESAVLLKMETTASEPISMAVARGVNGEWHLSDSALNATSSREVTPEAARARVVEVFDGDAAAVGGTR</sequence>
<proteinExistence type="predicted"/>
<name>A0A3E0GVI4_9PSEU</name>
<organism evidence="1 2">
    <name type="scientific">Kutzneria buriramensis</name>
    <dbReference type="NCBI Taxonomy" id="1045776"/>
    <lineage>
        <taxon>Bacteria</taxon>
        <taxon>Bacillati</taxon>
        <taxon>Actinomycetota</taxon>
        <taxon>Actinomycetes</taxon>
        <taxon>Pseudonocardiales</taxon>
        <taxon>Pseudonocardiaceae</taxon>
        <taxon>Kutzneria</taxon>
    </lineage>
</organism>
<dbReference type="AlphaFoldDB" id="A0A3E0GVI4"/>
<dbReference type="EMBL" id="QUNO01000023">
    <property type="protein sequence ID" value="REH30669.1"/>
    <property type="molecule type" value="Genomic_DNA"/>
</dbReference>
<dbReference type="OrthoDB" id="5196170at2"/>
<dbReference type="Proteomes" id="UP000256269">
    <property type="component" value="Unassembled WGS sequence"/>
</dbReference>
<evidence type="ECO:0000313" key="1">
    <source>
        <dbReference type="EMBL" id="REH30669.1"/>
    </source>
</evidence>